<evidence type="ECO:0000313" key="1">
    <source>
        <dbReference type="EMBL" id="NML95948.1"/>
    </source>
</evidence>
<gene>
    <name evidence="1" type="ORF">HHL27_19935</name>
</gene>
<name>A0A7Y0GCA1_9SPHN</name>
<dbReference type="AlphaFoldDB" id="A0A7Y0GCA1"/>
<evidence type="ECO:0000313" key="2">
    <source>
        <dbReference type="Proteomes" id="UP000583556"/>
    </source>
</evidence>
<protein>
    <submittedName>
        <fullName evidence="1">Uncharacterized protein</fullName>
    </submittedName>
</protein>
<dbReference type="RefSeq" id="WP_169495149.1">
    <property type="nucleotide sequence ID" value="NZ_JABBGM010000014.1"/>
</dbReference>
<dbReference type="EMBL" id="JABBGM010000014">
    <property type="protein sequence ID" value="NML95948.1"/>
    <property type="molecule type" value="Genomic_DNA"/>
</dbReference>
<reference evidence="1 2" key="1">
    <citation type="submission" date="2020-04" db="EMBL/GenBank/DDBJ databases">
        <title>Novosphingobium sp. TW-4 isolated from soil.</title>
        <authorList>
            <person name="Dahal R.H."/>
            <person name="Chaudhary D.K."/>
        </authorList>
    </citation>
    <scope>NUCLEOTIDE SEQUENCE [LARGE SCALE GENOMIC DNA]</scope>
    <source>
        <strain evidence="1 2">TW-4</strain>
    </source>
</reference>
<proteinExistence type="predicted"/>
<keyword evidence="2" id="KW-1185">Reference proteome</keyword>
<accession>A0A7Y0GCA1</accession>
<comment type="caution">
    <text evidence="1">The sequence shown here is derived from an EMBL/GenBank/DDBJ whole genome shotgun (WGS) entry which is preliminary data.</text>
</comment>
<sequence length="182" mass="20400">MSAQHLPFTLGDQTFDLAHLDASTFGCKTDFRAADLTIGIRYSNHCYTVGCAEDEEPGERLILDHHGNRRSFDDDRYALSHNLPALLAALPTAKVWQSAQERNYLHFSTALGPAEYRVFFHLRRAAAGAGHDLALFVESAYALEAANPATRGRGQIRFPILARKIYLGEPVRFDNGRNLRRK</sequence>
<organism evidence="1 2">
    <name type="scientific">Novosphingobium olei</name>
    <dbReference type="NCBI Taxonomy" id="2728851"/>
    <lineage>
        <taxon>Bacteria</taxon>
        <taxon>Pseudomonadati</taxon>
        <taxon>Pseudomonadota</taxon>
        <taxon>Alphaproteobacteria</taxon>
        <taxon>Sphingomonadales</taxon>
        <taxon>Sphingomonadaceae</taxon>
        <taxon>Novosphingobium</taxon>
    </lineage>
</organism>
<dbReference type="Proteomes" id="UP000583556">
    <property type="component" value="Unassembled WGS sequence"/>
</dbReference>